<feature type="compositionally biased region" description="Polar residues" evidence="1">
    <location>
        <begin position="73"/>
        <end position="84"/>
    </location>
</feature>
<organism evidence="4 5">
    <name type="scientific">Corynebacterium camporealensis</name>
    <dbReference type="NCBI Taxonomy" id="161896"/>
    <lineage>
        <taxon>Bacteria</taxon>
        <taxon>Bacillati</taxon>
        <taxon>Actinomycetota</taxon>
        <taxon>Actinomycetes</taxon>
        <taxon>Mycobacteriales</taxon>
        <taxon>Corynebacteriaceae</taxon>
        <taxon>Corynebacterium</taxon>
    </lineage>
</organism>
<reference evidence="4 5" key="1">
    <citation type="journal article" date="2015" name="Genome Announc.">
        <title>Complete Genome Sequence of Corynebacterium camporealensis DSM 44610, Isolated from the Milk of a Manchega Sheep with Subclinical Mastitis.</title>
        <authorList>
            <person name="Ruckert C."/>
            <person name="Albersmeier A."/>
            <person name="Winkler A."/>
            <person name="Tauch A."/>
        </authorList>
    </citation>
    <scope>NUCLEOTIDE SEQUENCE [LARGE SCALE GENOMIC DNA]</scope>
    <source>
        <strain evidence="4 5">DSM 44610</strain>
    </source>
</reference>
<sequence>MSETPEIRCSNADRNTTVDILTSALSAGQLDFQEFEDRSSAAYNAKTKGELAKLTADLDTSSTDRSSTETSPQRHSTQPPAKQRANSLALFGGSTVKNCVLAKKHLNLTAFGGSEIDLRNVELSAPVTEINVYALFGGTEIVVPDNVRVEIDGVGIFGGFGSSDEPKNFPPNAPTVQVTGLALFGGVNVKFVRD</sequence>
<name>A0A0F6QV35_9CORY</name>
<dbReference type="KEGG" id="ccj:UL81_03080"/>
<evidence type="ECO:0000259" key="3">
    <source>
        <dbReference type="Pfam" id="PF09922"/>
    </source>
</evidence>
<evidence type="ECO:0000313" key="5">
    <source>
        <dbReference type="Proteomes" id="UP000033566"/>
    </source>
</evidence>
<gene>
    <name evidence="4" type="ORF">UL81_03080</name>
</gene>
<evidence type="ECO:0000256" key="1">
    <source>
        <dbReference type="SAM" id="MobiDB-lite"/>
    </source>
</evidence>
<feature type="domain" description="DUF1707" evidence="2">
    <location>
        <begin position="7"/>
        <end position="58"/>
    </location>
</feature>
<dbReference type="PANTHER" id="PTHR40763:SF4">
    <property type="entry name" value="DUF1707 DOMAIN-CONTAINING PROTEIN"/>
    <property type="match status" value="1"/>
</dbReference>
<dbReference type="PATRIC" id="fig|161896.4.peg.607"/>
<dbReference type="Proteomes" id="UP000033566">
    <property type="component" value="Chromosome"/>
</dbReference>
<protein>
    <submittedName>
        <fullName evidence="4">Uncharacterized protein</fullName>
    </submittedName>
</protein>
<dbReference type="InterPro" id="IPR012551">
    <property type="entry name" value="DUF1707_SHOCT-like"/>
</dbReference>
<evidence type="ECO:0000259" key="2">
    <source>
        <dbReference type="Pfam" id="PF08044"/>
    </source>
</evidence>
<feature type="region of interest" description="Disordered" evidence="1">
    <location>
        <begin position="54"/>
        <end position="84"/>
    </location>
</feature>
<feature type="domain" description="Cell wall-active antibiotics response LiaF-like C-terminal" evidence="3">
    <location>
        <begin position="96"/>
        <end position="161"/>
    </location>
</feature>
<dbReference type="HOGENOM" id="CLU_075817_3_0_11"/>
<dbReference type="InterPro" id="IPR024425">
    <property type="entry name" value="LiaF-like_C"/>
</dbReference>
<proteinExistence type="predicted"/>
<dbReference type="OrthoDB" id="3625082at2"/>
<accession>A0A0F6QV35</accession>
<feature type="compositionally biased region" description="Low complexity" evidence="1">
    <location>
        <begin position="55"/>
        <end position="71"/>
    </location>
</feature>
<dbReference type="Pfam" id="PF08044">
    <property type="entry name" value="DUF1707"/>
    <property type="match status" value="1"/>
</dbReference>
<dbReference type="RefSeq" id="WP_035106867.1">
    <property type="nucleotide sequence ID" value="NZ_CP011311.1"/>
</dbReference>
<dbReference type="PANTHER" id="PTHR40763">
    <property type="entry name" value="MEMBRANE PROTEIN-RELATED"/>
    <property type="match status" value="1"/>
</dbReference>
<dbReference type="EMBL" id="CP011311">
    <property type="protein sequence ID" value="AKE38597.1"/>
    <property type="molecule type" value="Genomic_DNA"/>
</dbReference>
<keyword evidence="5" id="KW-1185">Reference proteome</keyword>
<dbReference type="STRING" id="161896.UL81_03080"/>
<evidence type="ECO:0000313" key="4">
    <source>
        <dbReference type="EMBL" id="AKE38597.1"/>
    </source>
</evidence>
<dbReference type="AlphaFoldDB" id="A0A0F6QV35"/>
<dbReference type="Pfam" id="PF09922">
    <property type="entry name" value="LiaF-like_C"/>
    <property type="match status" value="1"/>
</dbReference>